<dbReference type="Proteomes" id="UP000009235">
    <property type="component" value="Chromosome"/>
</dbReference>
<evidence type="ECO:0000313" key="3">
    <source>
        <dbReference type="Proteomes" id="UP000009235"/>
    </source>
</evidence>
<gene>
    <name evidence="2" type="ordered locus">AS9A_3899</name>
</gene>
<evidence type="ECO:0000256" key="1">
    <source>
        <dbReference type="SAM" id="MobiDB-lite"/>
    </source>
</evidence>
<feature type="region of interest" description="Disordered" evidence="1">
    <location>
        <begin position="37"/>
        <end position="67"/>
    </location>
</feature>
<keyword evidence="3" id="KW-1185">Reference proteome</keyword>
<protein>
    <submittedName>
        <fullName evidence="2">Uncharacterized protein</fullName>
    </submittedName>
</protein>
<sequence length="67" mass="7453">MPKMRIQEGERRGFSSEPHALNDIRIGYRGISNSADSTFGTFPTSGPMPQPSRRAQGVTWNETCPSR</sequence>
<evidence type="ECO:0000313" key="2">
    <source>
        <dbReference type="EMBL" id="AEF42335.1"/>
    </source>
</evidence>
<dbReference type="KEGG" id="asd:AS9A_3899"/>
<accession>F6EGU7</accession>
<dbReference type="HOGENOM" id="CLU_2802982_0_0_11"/>
<name>F6EGU7_HOYSD</name>
<organism evidence="2 3">
    <name type="scientific">Hoyosella subflava (strain DSM 45089 / JCM 17490 / NBRC 109087 / DQS3-9A1)</name>
    <name type="common">Amycolicicoccus subflavus</name>
    <dbReference type="NCBI Taxonomy" id="443218"/>
    <lineage>
        <taxon>Bacteria</taxon>
        <taxon>Bacillati</taxon>
        <taxon>Actinomycetota</taxon>
        <taxon>Actinomycetes</taxon>
        <taxon>Mycobacteriales</taxon>
        <taxon>Hoyosellaceae</taxon>
        <taxon>Hoyosella</taxon>
    </lineage>
</organism>
<dbReference type="STRING" id="443218.AS9A_3899"/>
<reference evidence="2 3" key="1">
    <citation type="journal article" date="2011" name="J. Bacteriol.">
        <title>Complete genome sequence of Amycolicicoccus subflavus DQS3-9A1T, an actinomycete isolated from crude oil-polluted soil.</title>
        <authorList>
            <person name="Cai M."/>
            <person name="Chen W.M."/>
            <person name="Nie Y."/>
            <person name="Chi C.Q."/>
            <person name="Wang Y.N."/>
            <person name="Tang Y.Q."/>
            <person name="Li G.Y."/>
            <person name="Wu X.L."/>
        </authorList>
    </citation>
    <scope>NUCLEOTIDE SEQUENCE [LARGE SCALE GENOMIC DNA]</scope>
    <source>
        <strain evidence="3">DSM 45089 / DQS3-9A1</strain>
    </source>
</reference>
<feature type="compositionally biased region" description="Polar residues" evidence="1">
    <location>
        <begin position="58"/>
        <end position="67"/>
    </location>
</feature>
<dbReference type="AlphaFoldDB" id="F6EGU7"/>
<dbReference type="EMBL" id="CP002786">
    <property type="protein sequence ID" value="AEF42335.1"/>
    <property type="molecule type" value="Genomic_DNA"/>
</dbReference>
<proteinExistence type="predicted"/>